<dbReference type="OrthoDB" id="2445719at2759"/>
<evidence type="ECO:0000313" key="2">
    <source>
        <dbReference type="Proteomes" id="UP000232688"/>
    </source>
</evidence>
<dbReference type="EMBL" id="LLXH01002617">
    <property type="protein sequence ID" value="PKC55420.1"/>
    <property type="molecule type" value="Genomic_DNA"/>
</dbReference>
<name>A0A2I1FIP6_9GLOM</name>
<dbReference type="VEuPathDB" id="FungiDB:RhiirA1_371195"/>
<gene>
    <name evidence="1" type="ORF">RhiirA1_371195</name>
</gene>
<proteinExistence type="predicted"/>
<protein>
    <submittedName>
        <fullName evidence="1">Uncharacterized protein</fullName>
    </submittedName>
</protein>
<reference evidence="1 2" key="2">
    <citation type="submission" date="2017-10" db="EMBL/GenBank/DDBJ databases">
        <title>Genome analyses suggest a sexual origin of heterokaryosis in a supposedly ancient asexual fungus.</title>
        <authorList>
            <person name="Corradi N."/>
            <person name="Sedzielewska K."/>
            <person name="Noel J."/>
            <person name="Charron P."/>
            <person name="Farinelli L."/>
            <person name="Marton T."/>
            <person name="Kruger M."/>
            <person name="Pelin A."/>
            <person name="Brachmann A."/>
            <person name="Corradi N."/>
        </authorList>
    </citation>
    <scope>NUCLEOTIDE SEQUENCE [LARGE SCALE GENOMIC DNA]</scope>
    <source>
        <strain evidence="1 2">A1</strain>
    </source>
</reference>
<comment type="caution">
    <text evidence="1">The sequence shown here is derived from an EMBL/GenBank/DDBJ whole genome shotgun (WGS) entry which is preliminary data.</text>
</comment>
<evidence type="ECO:0000313" key="1">
    <source>
        <dbReference type="EMBL" id="PKC55420.1"/>
    </source>
</evidence>
<accession>A0A2I1FIP6</accession>
<dbReference type="AlphaFoldDB" id="A0A2I1FIP6"/>
<dbReference type="Proteomes" id="UP000232688">
    <property type="component" value="Unassembled WGS sequence"/>
</dbReference>
<sequence>MDKMFSKFECMCNYESIKFDVKNQRMRYLAHIINLAAQNILKVLKGRSS</sequence>
<reference evidence="1 2" key="1">
    <citation type="submission" date="2017-10" db="EMBL/GenBank/DDBJ databases">
        <title>Extensive intraspecific genome diversity in a model arbuscular mycorrhizal fungus.</title>
        <authorList>
            <person name="Chen E.C.H."/>
            <person name="Morin E."/>
            <person name="Baudet D."/>
            <person name="Noel J."/>
            <person name="Ndikumana S."/>
            <person name="Charron P."/>
            <person name="St-Onge C."/>
            <person name="Giorgi J."/>
            <person name="Grigoriev I.V."/>
            <person name="Roux C."/>
            <person name="Martin F.M."/>
            <person name="Corradi N."/>
        </authorList>
    </citation>
    <scope>NUCLEOTIDE SEQUENCE [LARGE SCALE GENOMIC DNA]</scope>
    <source>
        <strain evidence="1 2">A1</strain>
    </source>
</reference>
<organism evidence="1 2">
    <name type="scientific">Rhizophagus irregularis</name>
    <dbReference type="NCBI Taxonomy" id="588596"/>
    <lineage>
        <taxon>Eukaryota</taxon>
        <taxon>Fungi</taxon>
        <taxon>Fungi incertae sedis</taxon>
        <taxon>Mucoromycota</taxon>
        <taxon>Glomeromycotina</taxon>
        <taxon>Glomeromycetes</taxon>
        <taxon>Glomerales</taxon>
        <taxon>Glomeraceae</taxon>
        <taxon>Rhizophagus</taxon>
    </lineage>
</organism>